<evidence type="ECO:0000313" key="6">
    <source>
        <dbReference type="Proteomes" id="UP000001357"/>
    </source>
</evidence>
<dbReference type="PANTHER" id="PTHR44103:SF1">
    <property type="entry name" value="PROPROTEIN CONVERTASE P"/>
    <property type="match status" value="1"/>
</dbReference>
<keyword evidence="4" id="KW-1133">Transmembrane helix</keyword>
<evidence type="ECO:0000256" key="3">
    <source>
        <dbReference type="SAM" id="MobiDB-lite"/>
    </source>
</evidence>
<dbReference type="STRING" id="81824.A9V8M2"/>
<dbReference type="Pfam" id="PF13517">
    <property type="entry name" value="FG-GAP_3"/>
    <property type="match status" value="5"/>
</dbReference>
<dbReference type="RefSeq" id="XP_001749093.1">
    <property type="nucleotide sequence ID" value="XM_001749041.1"/>
</dbReference>
<evidence type="ECO:0000313" key="5">
    <source>
        <dbReference type="EMBL" id="EDQ86168.1"/>
    </source>
</evidence>
<dbReference type="KEGG" id="mbr:MONBRDRAFT_28592"/>
<dbReference type="PANTHER" id="PTHR44103">
    <property type="entry name" value="PROPROTEIN CONVERTASE P"/>
    <property type="match status" value="1"/>
</dbReference>
<dbReference type="InterPro" id="IPR028994">
    <property type="entry name" value="Integrin_alpha_N"/>
</dbReference>
<keyword evidence="4" id="KW-0472">Membrane</keyword>
<accession>A9V8M2</accession>
<feature type="coiled-coil region" evidence="2">
    <location>
        <begin position="86"/>
        <end position="182"/>
    </location>
</feature>
<feature type="compositionally biased region" description="Basic and acidic residues" evidence="3">
    <location>
        <begin position="52"/>
        <end position="63"/>
    </location>
</feature>
<keyword evidence="2" id="KW-0175">Coiled coil</keyword>
<dbReference type="Proteomes" id="UP000001357">
    <property type="component" value="Unassembled WGS sequence"/>
</dbReference>
<evidence type="ECO:0000256" key="2">
    <source>
        <dbReference type="SAM" id="Coils"/>
    </source>
</evidence>
<dbReference type="InterPro" id="IPR013517">
    <property type="entry name" value="FG-GAP"/>
</dbReference>
<dbReference type="Gene3D" id="2.130.10.130">
    <property type="entry name" value="Integrin alpha, N-terminal"/>
    <property type="match status" value="3"/>
</dbReference>
<feature type="compositionally biased region" description="Low complexity" evidence="3">
    <location>
        <begin position="1078"/>
        <end position="1102"/>
    </location>
</feature>
<dbReference type="SUPFAM" id="SSF69318">
    <property type="entry name" value="Integrin alpha N-terminal domain"/>
    <property type="match status" value="2"/>
</dbReference>
<protein>
    <submittedName>
        <fullName evidence="5">Uncharacterized protein</fullName>
    </submittedName>
</protein>
<dbReference type="EMBL" id="CH991568">
    <property type="protein sequence ID" value="EDQ86168.1"/>
    <property type="molecule type" value="Genomic_DNA"/>
</dbReference>
<evidence type="ECO:0000256" key="4">
    <source>
        <dbReference type="SAM" id="Phobius"/>
    </source>
</evidence>
<sequence>MDVPSPLSQQPPQDDLSSRLSNVEELLAQKEEQSSKRIQEQKMQLNSLQALKGKDENRPASEQHDVLAKVAQLEEAVKQCSEGVNHATLKAEAESNKKSIEELRATMLAAMEQKDEALRAAMEKKDEENARKTEELRTAMEQKDEENACKTEELRAAMLAAMEQKDEQLQELRATTEMLQSSVDEIADSIRKCEMASCLSNWLLLKLHANEMQWGGQYPLIIDLANFLNVFFNCGNSCYMQASPEAQYRMCQAYIERQHGYAAAHLDYYRIMPAGHLESVYQEKAATDPFCYTYFSVPLLAVYAFLSLSFILSLSILRWQGFRSLDQNGHEATSRPSLVTVLDGRARFNQSVNRSHVQIHGSHDQKAAAQSANHALWPETVITNEIIGLPISMESADLNGDGYPDLLFASHRERIVWIPTLSNGTFDLPRTITGNIGSGESAIAADLDGDGDLDVVSTSHSDDKLAWYANDGHGVFGDQIVLSTDLPMAGAARVADLDGDGDLDIICTSRTDNAVSWFANDGHARFGPRTLISTSAVTAPFLLVVADLDSDGALDVLAVGAAATNLTWLRNGGGATSWESRFIAGAWDNTFPSLAVADLNRDGHLDLLVGTNSDHTLTLYFNGQNNQSGHFSSSTLSLGTQPSGLSTGDLDGDGWLDIVVGRLDSVLVLYQSNDAAFTLTRSSSHALPRVGGELIVTADLDADGKLDIVTAGERNDAAFWLRNLDGDGTMAKYFLINRQLDGPEALQIIDWDRDGNMDIFGLGRANFFIGYFPNNGSASFREQVPLALNVYRPQSAAIVDWDHDGLYNALIGGQDELFQLFPTINSSQEGYRLSLVTSMTDSYYTAFVVADLDMNNVTDVLFASNFMLAWYPLSEMGPSIDVKIIADNVRVVAAAVVDLNGDGINDVVTAEYTGSRVTWYPGLGLGTFGTARTIATLNPRPSDLKVADLDEDGWADVVVLSRDANLVWYRNLGDGTFSDAIMLAVAVDGLWVVTLADLDGDSHLDVIYGCTQNISWLWGNGNGQFAAAERLTLLSSSPACMSVGDLDGDGDLDLVYGGILSNVVAVLENTLVEQGFTPPSLGTTMSTSSTQTTPSSTAVSSPEHSASMSFSGAITGVIVGIVVAVLATLMLLLVLWRRRERQALMVSPGDPRARAFWMQFEESLSQLQATNTRPDAPAEEALSASHLSLIPLYELCN</sequence>
<keyword evidence="1" id="KW-0732">Signal</keyword>
<dbReference type="InParanoid" id="A9V8M2"/>
<proteinExistence type="predicted"/>
<dbReference type="AlphaFoldDB" id="A9V8M2"/>
<organism evidence="5 6">
    <name type="scientific">Monosiga brevicollis</name>
    <name type="common">Choanoflagellate</name>
    <dbReference type="NCBI Taxonomy" id="81824"/>
    <lineage>
        <taxon>Eukaryota</taxon>
        <taxon>Choanoflagellata</taxon>
        <taxon>Craspedida</taxon>
        <taxon>Salpingoecidae</taxon>
        <taxon>Monosiga</taxon>
    </lineage>
</organism>
<name>A9V8M2_MONBE</name>
<feature type="region of interest" description="Disordered" evidence="3">
    <location>
        <begin position="29"/>
        <end position="63"/>
    </location>
</feature>
<evidence type="ECO:0000256" key="1">
    <source>
        <dbReference type="ARBA" id="ARBA00022729"/>
    </source>
</evidence>
<dbReference type="eggNOG" id="ENOG502RX97">
    <property type="taxonomic scope" value="Eukaryota"/>
</dbReference>
<keyword evidence="6" id="KW-1185">Reference proteome</keyword>
<reference evidence="5 6" key="1">
    <citation type="journal article" date="2008" name="Nature">
        <title>The genome of the choanoflagellate Monosiga brevicollis and the origin of metazoans.</title>
        <authorList>
            <consortium name="JGI Sequencing"/>
            <person name="King N."/>
            <person name="Westbrook M.J."/>
            <person name="Young S.L."/>
            <person name="Kuo A."/>
            <person name="Abedin M."/>
            <person name="Chapman J."/>
            <person name="Fairclough S."/>
            <person name="Hellsten U."/>
            <person name="Isogai Y."/>
            <person name="Letunic I."/>
            <person name="Marr M."/>
            <person name="Pincus D."/>
            <person name="Putnam N."/>
            <person name="Rokas A."/>
            <person name="Wright K.J."/>
            <person name="Zuzow R."/>
            <person name="Dirks W."/>
            <person name="Good M."/>
            <person name="Goodstein D."/>
            <person name="Lemons D."/>
            <person name="Li W."/>
            <person name="Lyons J.B."/>
            <person name="Morris A."/>
            <person name="Nichols S."/>
            <person name="Richter D.J."/>
            <person name="Salamov A."/>
            <person name="Bork P."/>
            <person name="Lim W.A."/>
            <person name="Manning G."/>
            <person name="Miller W.T."/>
            <person name="McGinnis W."/>
            <person name="Shapiro H."/>
            <person name="Tjian R."/>
            <person name="Grigoriev I.V."/>
            <person name="Rokhsar D."/>
        </authorList>
    </citation>
    <scope>NUCLEOTIDE SEQUENCE [LARGE SCALE GENOMIC DNA]</scope>
    <source>
        <strain evidence="6">MX1 / ATCC 50154</strain>
    </source>
</reference>
<dbReference type="GeneID" id="5894292"/>
<feature type="transmembrane region" description="Helical" evidence="4">
    <location>
        <begin position="1110"/>
        <end position="1136"/>
    </location>
</feature>
<feature type="compositionally biased region" description="Basic and acidic residues" evidence="3">
    <location>
        <begin position="29"/>
        <end position="40"/>
    </location>
</feature>
<keyword evidence="4" id="KW-0812">Transmembrane</keyword>
<gene>
    <name evidence="5" type="ORF">MONBRDRAFT_28592</name>
</gene>
<feature type="region of interest" description="Disordered" evidence="3">
    <location>
        <begin position="1078"/>
        <end position="1103"/>
    </location>
</feature>